<dbReference type="GO" id="GO:0008973">
    <property type="term" value="F:phosphopentomutase activity"/>
    <property type="evidence" value="ECO:0007669"/>
    <property type="project" value="InterPro"/>
</dbReference>
<dbReference type="SUPFAM" id="SSF53649">
    <property type="entry name" value="Alkaline phosphatase-like"/>
    <property type="match status" value="1"/>
</dbReference>
<dbReference type="OrthoDB" id="9778226at2"/>
<evidence type="ECO:0000256" key="2">
    <source>
        <dbReference type="ARBA" id="ARBA00022723"/>
    </source>
</evidence>
<dbReference type="EMBL" id="FYEK01000028">
    <property type="protein sequence ID" value="SNB66562.1"/>
    <property type="molecule type" value="Genomic_DNA"/>
</dbReference>
<dbReference type="Proteomes" id="UP000197025">
    <property type="component" value="Unassembled WGS sequence"/>
</dbReference>
<gene>
    <name evidence="5" type="ORF">SAMN02746019_00001480</name>
</gene>
<proteinExistence type="inferred from homology"/>
<dbReference type="GO" id="GO:0000287">
    <property type="term" value="F:magnesium ion binding"/>
    <property type="evidence" value="ECO:0007669"/>
    <property type="project" value="InterPro"/>
</dbReference>
<evidence type="ECO:0000313" key="6">
    <source>
        <dbReference type="Proteomes" id="UP000197025"/>
    </source>
</evidence>
<reference evidence="6" key="1">
    <citation type="submission" date="2017-06" db="EMBL/GenBank/DDBJ databases">
        <authorList>
            <person name="Varghese N."/>
            <person name="Submissions S."/>
        </authorList>
    </citation>
    <scope>NUCLEOTIDE SEQUENCE [LARGE SCALE GENOMIC DNA]</scope>
    <source>
        <strain evidence="6">JAD2</strain>
    </source>
</reference>
<name>A0A212R3I0_9CHLR</name>
<dbReference type="InParanoid" id="A0A212R3I0"/>
<dbReference type="Gene3D" id="3.40.720.10">
    <property type="entry name" value="Alkaline Phosphatase, subunit A"/>
    <property type="match status" value="1"/>
</dbReference>
<evidence type="ECO:0000313" key="5">
    <source>
        <dbReference type="EMBL" id="SNB66562.1"/>
    </source>
</evidence>
<sequence>MGSVVLVFLDGVGLGEADGRNPLFDPGLPRLRARLGRALVRGCAGEGGDLLCRELDATLGVPGLPQSATGQTALFTGLNAPARIGGHRTGYPSSDLIAMLKEHSLFVRARAAGFRPTFANAYSELYWELVAQRRLRPSVTTWMNRLAGLPFRTFEDLMAGRALLWDITHTFAGEWARRHRRPFPELPPVEPEEAARRLLRLLGEADLVLFESFLTDLVGHRHLPPEPVLEVLDRFLGALLADRPPEATLIVTSDHGNMEDLTTRLHTENPVPLLVAGPGAAVFREATSLLDLTPGILKILGAVREGPE</sequence>
<accession>A0A212R3I0</accession>
<protein>
    <submittedName>
        <fullName evidence="5">Phosphoglycerate mutase</fullName>
    </submittedName>
</protein>
<dbReference type="PANTHER" id="PTHR21110:SF0">
    <property type="entry name" value="PHOSPHOPENTOMUTASE"/>
    <property type="match status" value="1"/>
</dbReference>
<dbReference type="GO" id="GO:0005829">
    <property type="term" value="C:cytosol"/>
    <property type="evidence" value="ECO:0007669"/>
    <property type="project" value="TreeGrafter"/>
</dbReference>
<dbReference type="InterPro" id="IPR017850">
    <property type="entry name" value="Alkaline_phosphatase_core_sf"/>
</dbReference>
<dbReference type="PANTHER" id="PTHR21110">
    <property type="entry name" value="PHOSPHOPENTOMUTASE"/>
    <property type="match status" value="1"/>
</dbReference>
<dbReference type="Pfam" id="PF01676">
    <property type="entry name" value="Metalloenzyme"/>
    <property type="match status" value="1"/>
</dbReference>
<keyword evidence="6" id="KW-1185">Reference proteome</keyword>
<organism evidence="5 6">
    <name type="scientific">Thermoflexus hugenholtzii JAD2</name>
    <dbReference type="NCBI Taxonomy" id="877466"/>
    <lineage>
        <taxon>Bacteria</taxon>
        <taxon>Bacillati</taxon>
        <taxon>Chloroflexota</taxon>
        <taxon>Thermoflexia</taxon>
        <taxon>Thermoflexales</taxon>
        <taxon>Thermoflexaceae</taxon>
        <taxon>Thermoflexus</taxon>
    </lineage>
</organism>
<evidence type="ECO:0000256" key="1">
    <source>
        <dbReference type="ARBA" id="ARBA00010373"/>
    </source>
</evidence>
<keyword evidence="3" id="KW-0464">Manganese</keyword>
<evidence type="ECO:0000256" key="3">
    <source>
        <dbReference type="ARBA" id="ARBA00023211"/>
    </source>
</evidence>
<dbReference type="InterPro" id="IPR006124">
    <property type="entry name" value="Metalloenzyme"/>
</dbReference>
<dbReference type="GO" id="GO:0009117">
    <property type="term" value="P:nucleotide metabolic process"/>
    <property type="evidence" value="ECO:0007669"/>
    <property type="project" value="InterPro"/>
</dbReference>
<dbReference type="GO" id="GO:0043094">
    <property type="term" value="P:metabolic compound salvage"/>
    <property type="evidence" value="ECO:0007669"/>
    <property type="project" value="InterPro"/>
</dbReference>
<dbReference type="InterPro" id="IPR010045">
    <property type="entry name" value="DeoB"/>
</dbReference>
<keyword evidence="2" id="KW-0479">Metal-binding</keyword>
<dbReference type="AlphaFoldDB" id="A0A212R3I0"/>
<feature type="domain" description="Metalloenzyme" evidence="4">
    <location>
        <begin position="193"/>
        <end position="301"/>
    </location>
</feature>
<evidence type="ECO:0000259" key="4">
    <source>
        <dbReference type="Pfam" id="PF01676"/>
    </source>
</evidence>
<comment type="similarity">
    <text evidence="1">Belongs to the phosphopentomutase family.</text>
</comment>